<feature type="compositionally biased region" description="Gly residues" evidence="1">
    <location>
        <begin position="12"/>
        <end position="26"/>
    </location>
</feature>
<evidence type="ECO:0000313" key="3">
    <source>
        <dbReference type="Proteomes" id="UP000188320"/>
    </source>
</evidence>
<dbReference type="EMBL" id="LSSK01000559">
    <property type="protein sequence ID" value="OMH82933.1"/>
    <property type="molecule type" value="Genomic_DNA"/>
</dbReference>
<dbReference type="Proteomes" id="UP000188320">
    <property type="component" value="Unassembled WGS sequence"/>
</dbReference>
<organism evidence="2 3">
    <name type="scientific">Zancudomyces culisetae</name>
    <name type="common">Gut fungus</name>
    <name type="synonym">Smittium culisetae</name>
    <dbReference type="NCBI Taxonomy" id="1213189"/>
    <lineage>
        <taxon>Eukaryota</taxon>
        <taxon>Fungi</taxon>
        <taxon>Fungi incertae sedis</taxon>
        <taxon>Zoopagomycota</taxon>
        <taxon>Kickxellomycotina</taxon>
        <taxon>Harpellomycetes</taxon>
        <taxon>Harpellales</taxon>
        <taxon>Legeriomycetaceae</taxon>
        <taxon>Zancudomyces</taxon>
    </lineage>
</organism>
<feature type="compositionally biased region" description="Gly residues" evidence="1">
    <location>
        <begin position="131"/>
        <end position="146"/>
    </location>
</feature>
<feature type="compositionally biased region" description="Low complexity" evidence="1">
    <location>
        <begin position="1"/>
        <end position="11"/>
    </location>
</feature>
<feature type="compositionally biased region" description="Basic and acidic residues" evidence="1">
    <location>
        <begin position="41"/>
        <end position="51"/>
    </location>
</feature>
<evidence type="ECO:0000256" key="1">
    <source>
        <dbReference type="SAM" id="MobiDB-lite"/>
    </source>
</evidence>
<protein>
    <submittedName>
        <fullName evidence="2">Uncharacterized protein</fullName>
    </submittedName>
</protein>
<evidence type="ECO:0000313" key="2">
    <source>
        <dbReference type="EMBL" id="OMH82933.1"/>
    </source>
</evidence>
<gene>
    <name evidence="2" type="ORF">AX774_g3566</name>
</gene>
<comment type="caution">
    <text evidence="2">The sequence shown here is derived from an EMBL/GenBank/DDBJ whole genome shotgun (WGS) entry which is preliminary data.</text>
</comment>
<proteinExistence type="predicted"/>
<feature type="region of interest" description="Disordered" evidence="1">
    <location>
        <begin position="1"/>
        <end position="70"/>
    </location>
</feature>
<sequence length="154" mass="15216">MNPNAGSSTGAGSEGGKGRAGAGAGLGTSDEVGVGEGGVAIKEKSGRRHNDSVGTNKGETGGAGLNVNSKAEGLGSEGLLALQGAASAGLSSRSKWEILNLGRKEEGVSIGFLLKKNVNEIVQIERKSVKEGGGSNSGSPSVGGGRGRNKTQKR</sequence>
<keyword evidence="3" id="KW-1185">Reference proteome</keyword>
<name>A0A1R1PPV1_ZANCU</name>
<feature type="region of interest" description="Disordered" evidence="1">
    <location>
        <begin position="126"/>
        <end position="154"/>
    </location>
</feature>
<accession>A0A1R1PPV1</accession>
<reference evidence="3" key="1">
    <citation type="submission" date="2017-01" db="EMBL/GenBank/DDBJ databases">
        <authorList>
            <person name="Wang Y."/>
            <person name="White M."/>
            <person name="Kvist S."/>
            <person name="Moncalvo J.-M."/>
        </authorList>
    </citation>
    <scope>NUCLEOTIDE SEQUENCE [LARGE SCALE GENOMIC DNA]</scope>
    <source>
        <strain evidence="3">COL-18-3</strain>
    </source>
</reference>
<dbReference type="AlphaFoldDB" id="A0A1R1PPV1"/>